<dbReference type="InterPro" id="IPR026350">
    <property type="entry name" value="GxxExxY"/>
</dbReference>
<dbReference type="AlphaFoldDB" id="A0A0G0RD98"/>
<dbReference type="Pfam" id="PF13366">
    <property type="entry name" value="PDDEXK_3"/>
    <property type="match status" value="1"/>
</dbReference>
<organism evidence="1 2">
    <name type="scientific">Candidatus Curtissbacteria bacterium GW2011_GWA1_40_16</name>
    <dbReference type="NCBI Taxonomy" id="1618405"/>
    <lineage>
        <taxon>Bacteria</taxon>
        <taxon>Candidatus Curtissiibacteriota</taxon>
    </lineage>
</organism>
<comment type="caution">
    <text evidence="1">The sequence shown here is derived from an EMBL/GenBank/DDBJ whole genome shotgun (WGS) entry which is preliminary data.</text>
</comment>
<dbReference type="EMBL" id="LBYI01000054">
    <property type="protein sequence ID" value="KKR47866.1"/>
    <property type="molecule type" value="Genomic_DNA"/>
</dbReference>
<name>A0A0G0RD98_9BACT</name>
<accession>A0A0G0RD98</accession>
<proteinExistence type="predicted"/>
<dbReference type="Proteomes" id="UP000034531">
    <property type="component" value="Unassembled WGS sequence"/>
</dbReference>
<dbReference type="NCBIfam" id="TIGR04256">
    <property type="entry name" value="GxxExxY"/>
    <property type="match status" value="1"/>
</dbReference>
<protein>
    <recommendedName>
        <fullName evidence="3">GxxExxY protein</fullName>
    </recommendedName>
</protein>
<evidence type="ECO:0000313" key="2">
    <source>
        <dbReference type="Proteomes" id="UP000034531"/>
    </source>
</evidence>
<reference evidence="1 2" key="1">
    <citation type="journal article" date="2015" name="Nature">
        <title>rRNA introns, odd ribosomes, and small enigmatic genomes across a large radiation of phyla.</title>
        <authorList>
            <person name="Brown C.T."/>
            <person name="Hug L.A."/>
            <person name="Thomas B.C."/>
            <person name="Sharon I."/>
            <person name="Castelle C.J."/>
            <person name="Singh A."/>
            <person name="Wilkins M.J."/>
            <person name="Williams K.H."/>
            <person name="Banfield J.F."/>
        </authorList>
    </citation>
    <scope>NUCLEOTIDE SEQUENCE [LARGE SCALE GENOMIC DNA]</scope>
</reference>
<sequence>MATYKYSDLTGEIIKLAIKVHKNLGSAYEEKIYQRALYLEFQRAGLKFEREKEVSINYGKVRIGKKKLDFVVGNKVVVELKKVEAIDKVHIAQVVSYLKILKLNIGLILNFGRSKLEIKRVIV</sequence>
<gene>
    <name evidence="1" type="ORF">UT84_C0054G0007</name>
</gene>
<evidence type="ECO:0008006" key="3">
    <source>
        <dbReference type="Google" id="ProtNLM"/>
    </source>
</evidence>
<evidence type="ECO:0000313" key="1">
    <source>
        <dbReference type="EMBL" id="KKR47866.1"/>
    </source>
</evidence>